<feature type="region of interest" description="Disordered" evidence="1">
    <location>
        <begin position="1"/>
        <end position="46"/>
    </location>
</feature>
<keyword evidence="3" id="KW-1185">Reference proteome</keyword>
<comment type="caution">
    <text evidence="2">The sequence shown here is derived from an EMBL/GenBank/DDBJ whole genome shotgun (WGS) entry which is preliminary data.</text>
</comment>
<proteinExistence type="predicted"/>
<organism evidence="2 3">
    <name type="scientific">Trifolium medium</name>
    <dbReference type="NCBI Taxonomy" id="97028"/>
    <lineage>
        <taxon>Eukaryota</taxon>
        <taxon>Viridiplantae</taxon>
        <taxon>Streptophyta</taxon>
        <taxon>Embryophyta</taxon>
        <taxon>Tracheophyta</taxon>
        <taxon>Spermatophyta</taxon>
        <taxon>Magnoliopsida</taxon>
        <taxon>eudicotyledons</taxon>
        <taxon>Gunneridae</taxon>
        <taxon>Pentapetalae</taxon>
        <taxon>rosids</taxon>
        <taxon>fabids</taxon>
        <taxon>Fabales</taxon>
        <taxon>Fabaceae</taxon>
        <taxon>Papilionoideae</taxon>
        <taxon>50 kb inversion clade</taxon>
        <taxon>NPAAA clade</taxon>
        <taxon>Hologalegina</taxon>
        <taxon>IRL clade</taxon>
        <taxon>Trifolieae</taxon>
        <taxon>Trifolium</taxon>
    </lineage>
</organism>
<feature type="compositionally biased region" description="Basic and acidic residues" evidence="1">
    <location>
        <begin position="8"/>
        <end position="17"/>
    </location>
</feature>
<protein>
    <submittedName>
        <fullName evidence="2">Uncharacterized protein</fullName>
    </submittedName>
</protein>
<sequence length="46" mass="5200">MGRRHGRELKWLWHRGDPNQTTPNPVLTNNQYGGNNSGSDDVTPQP</sequence>
<accession>A0A392RZU7</accession>
<reference evidence="2 3" key="1">
    <citation type="journal article" date="2018" name="Front. Plant Sci.">
        <title>Red Clover (Trifolium pratense) and Zigzag Clover (T. medium) - A Picture of Genomic Similarities and Differences.</title>
        <authorList>
            <person name="Dluhosova J."/>
            <person name="Istvanek J."/>
            <person name="Nedelnik J."/>
            <person name="Repkova J."/>
        </authorList>
    </citation>
    <scope>NUCLEOTIDE SEQUENCE [LARGE SCALE GENOMIC DNA]</scope>
    <source>
        <strain evidence="3">cv. 10/8</strain>
        <tissue evidence="2">Leaf</tissue>
    </source>
</reference>
<evidence type="ECO:0000256" key="1">
    <source>
        <dbReference type="SAM" id="MobiDB-lite"/>
    </source>
</evidence>
<feature type="compositionally biased region" description="Polar residues" evidence="1">
    <location>
        <begin position="18"/>
        <end position="46"/>
    </location>
</feature>
<dbReference type="EMBL" id="LXQA010300912">
    <property type="protein sequence ID" value="MCI42143.1"/>
    <property type="molecule type" value="Genomic_DNA"/>
</dbReference>
<dbReference type="Proteomes" id="UP000265520">
    <property type="component" value="Unassembled WGS sequence"/>
</dbReference>
<evidence type="ECO:0000313" key="2">
    <source>
        <dbReference type="EMBL" id="MCI42143.1"/>
    </source>
</evidence>
<feature type="non-terminal residue" evidence="2">
    <location>
        <position position="46"/>
    </location>
</feature>
<name>A0A392RZU7_9FABA</name>
<evidence type="ECO:0000313" key="3">
    <source>
        <dbReference type="Proteomes" id="UP000265520"/>
    </source>
</evidence>
<dbReference type="AlphaFoldDB" id="A0A392RZU7"/>